<organism evidence="3 4">
    <name type="scientific">Oncorhynchus mykiss</name>
    <name type="common">Rainbow trout</name>
    <name type="synonym">Salmo gairdneri</name>
    <dbReference type="NCBI Taxonomy" id="8022"/>
    <lineage>
        <taxon>Eukaryota</taxon>
        <taxon>Metazoa</taxon>
        <taxon>Chordata</taxon>
        <taxon>Craniata</taxon>
        <taxon>Vertebrata</taxon>
        <taxon>Euteleostomi</taxon>
        <taxon>Actinopterygii</taxon>
        <taxon>Neopterygii</taxon>
        <taxon>Teleostei</taxon>
        <taxon>Protacanthopterygii</taxon>
        <taxon>Salmoniformes</taxon>
        <taxon>Salmonidae</taxon>
        <taxon>Salmoninae</taxon>
        <taxon>Oncorhynchus</taxon>
    </lineage>
</organism>
<keyword evidence="1" id="KW-0999">Mitochondrion inner membrane</keyword>
<reference evidence="3" key="3">
    <citation type="submission" date="2025-09" db="UniProtKB">
        <authorList>
            <consortium name="Ensembl"/>
        </authorList>
    </citation>
    <scope>IDENTIFICATION</scope>
</reference>
<dbReference type="GO" id="GO:0005743">
    <property type="term" value="C:mitochondrial inner membrane"/>
    <property type="evidence" value="ECO:0007669"/>
    <property type="project" value="UniProtKB-SubCell"/>
</dbReference>
<keyword evidence="1" id="KW-0143">Chaperone</keyword>
<protein>
    <recommendedName>
        <fullName evidence="1">Mitochondrial import inner membrane translocase subunit</fullName>
    </recommendedName>
</protein>
<evidence type="ECO:0000313" key="4">
    <source>
        <dbReference type="Proteomes" id="UP000694395"/>
    </source>
</evidence>
<reference evidence="3" key="1">
    <citation type="submission" date="2020-07" db="EMBL/GenBank/DDBJ databases">
        <title>A long reads based de novo assembly of the rainbow trout Arlee double haploid line genome.</title>
        <authorList>
            <person name="Gao G."/>
            <person name="Palti Y."/>
        </authorList>
    </citation>
    <scope>NUCLEOTIDE SEQUENCE [LARGE SCALE GENOMIC DNA]</scope>
</reference>
<keyword evidence="4" id="KW-1185">Reference proteome</keyword>
<dbReference type="AlphaFoldDB" id="A0A8C7QAI3"/>
<comment type="function">
    <text evidence="1">Mitochondrial intermembrane chaperone that participates in the import and insertion of some multi-pass transmembrane proteins into the mitochondrial inner membrane. Also required for the transfer of beta-barrel precursors from the TOM complex to the sorting and assembly machinery (SAM complex) of the outer membrane. Acts as a chaperone-like protein that protects the hydrophobic precursors from aggregation and guide them through the mitochondrial intermembrane space.</text>
</comment>
<comment type="domain">
    <text evidence="1">The twin CX3C motif contains 4 conserved Cys residues that form 2 disulfide bonds in the mitochondrial intermembrane space.</text>
</comment>
<keyword evidence="1" id="KW-1015">Disulfide bond</keyword>
<dbReference type="Gene3D" id="1.10.287.810">
    <property type="entry name" value="Mitochondrial import inner membrane translocase subunit tim13 like domains"/>
    <property type="match status" value="1"/>
</dbReference>
<dbReference type="InterPro" id="IPR004217">
    <property type="entry name" value="Tim10-like"/>
</dbReference>
<dbReference type="GO" id="GO:0015031">
    <property type="term" value="P:protein transport"/>
    <property type="evidence" value="ECO:0007669"/>
    <property type="project" value="UniProtKB-KW"/>
</dbReference>
<name>A0A8C7QAI3_ONCMY</name>
<evidence type="ECO:0000313" key="3">
    <source>
        <dbReference type="Ensembl" id="ENSOMYP00000034259.1"/>
    </source>
</evidence>
<reference evidence="3" key="2">
    <citation type="submission" date="2025-08" db="UniProtKB">
        <authorList>
            <consortium name="Ensembl"/>
        </authorList>
    </citation>
    <scope>IDENTIFICATION</scope>
</reference>
<keyword evidence="1" id="KW-0496">Mitochondrion</keyword>
<sequence length="73" mass="8222">MAFDQSSASASENAEASELQMMIAVEQQKAQFEAQVHTFTDVCWDKCMDKPSSKLDSRTDTSKDLCNDYHLVQ</sequence>
<comment type="subunit">
    <text evidence="1">Heterohexamer.</text>
</comment>
<proteinExistence type="inferred from homology"/>
<keyword evidence="1" id="KW-0811">Translocation</keyword>
<evidence type="ECO:0000256" key="1">
    <source>
        <dbReference type="RuleBase" id="RU367043"/>
    </source>
</evidence>
<feature type="domain" description="Tim10-like" evidence="2">
    <location>
        <begin position="22"/>
        <end position="61"/>
    </location>
</feature>
<keyword evidence="1" id="KW-0653">Protein transport</keyword>
<dbReference type="Proteomes" id="UP000694395">
    <property type="component" value="Chromosome 9"/>
</dbReference>
<dbReference type="SUPFAM" id="SSF144122">
    <property type="entry name" value="Tim10-like"/>
    <property type="match status" value="1"/>
</dbReference>
<dbReference type="InterPro" id="IPR035427">
    <property type="entry name" value="Tim10-like_dom_sf"/>
</dbReference>
<comment type="similarity">
    <text evidence="1">Belongs to the small Tim family.</text>
</comment>
<comment type="subcellular location">
    <subcellularLocation>
        <location evidence="1">Mitochondrion inner membrane</location>
        <topology evidence="1">Peripheral membrane protein</topology>
        <orientation evidence="1">Intermembrane side</orientation>
    </subcellularLocation>
</comment>
<keyword evidence="1" id="KW-0813">Transport</keyword>
<dbReference type="Ensembl" id="ENSOMYT00000037365.2">
    <property type="protein sequence ID" value="ENSOMYP00000034259.1"/>
    <property type="gene ID" value="ENSOMYG00000015983.2"/>
</dbReference>
<dbReference type="GeneTree" id="ENSGT00940000155479"/>
<dbReference type="Pfam" id="PF02953">
    <property type="entry name" value="zf-Tim10_DDP"/>
    <property type="match status" value="1"/>
</dbReference>
<evidence type="ECO:0000259" key="2">
    <source>
        <dbReference type="Pfam" id="PF02953"/>
    </source>
</evidence>
<keyword evidence="1" id="KW-0472">Membrane</keyword>
<accession>A0A8C7QAI3</accession>